<keyword evidence="2" id="KW-1185">Reference proteome</keyword>
<evidence type="ECO:0000313" key="1">
    <source>
        <dbReference type="EMBL" id="CAB3998274.1"/>
    </source>
</evidence>
<accession>A0A7D9E1E5</accession>
<comment type="caution">
    <text evidence="1">The sequence shown here is derived from an EMBL/GenBank/DDBJ whole genome shotgun (WGS) entry which is preliminary data.</text>
</comment>
<dbReference type="OrthoDB" id="3135773at2759"/>
<dbReference type="Proteomes" id="UP001152795">
    <property type="component" value="Unassembled WGS sequence"/>
</dbReference>
<sequence length="436" mass="50842">MSSKTISSEWRKKGNEIYLSAANLLPTLRKQRIQQAIHIYLNAFQTQANNDELSSAAKNLAMASWRLAEVLEEKYAHIYQLKESARYFSIAYNAGLSSKAQSWIEPLLTSTRQFIEDAIQYSLNLSNFKERSKFLYEIGAAISEENLKAFCFLSLADATFKAGVSELAKGKYKECLALMHECYQPVEEARRYGHCDPFVTTEVAVYEGDIFLHQCTAESIQARSTGDDLFSSVLRDEDNLNVDMIWEVVDWYKQSILLTREKDVEFEAIGHSRLGRVYDQVLKLKFKAKENFMRCLELVNSLYPRVFTSEKWYQEATEALNRYQQETVRKEEEAWSAEKNEILLELKEDIKKLEELSENVEDLLRHIYKTHPPKNKNQKLNESLLSGENRNVKKALRESLLHYHPDRLKAKDLGKKWVVLCEEITKYLNRKYEVYK</sequence>
<dbReference type="Gene3D" id="1.10.287.110">
    <property type="entry name" value="DnaJ domain"/>
    <property type="match status" value="1"/>
</dbReference>
<organism evidence="1 2">
    <name type="scientific">Paramuricea clavata</name>
    <name type="common">Red gorgonian</name>
    <name type="synonym">Violescent sea-whip</name>
    <dbReference type="NCBI Taxonomy" id="317549"/>
    <lineage>
        <taxon>Eukaryota</taxon>
        <taxon>Metazoa</taxon>
        <taxon>Cnidaria</taxon>
        <taxon>Anthozoa</taxon>
        <taxon>Octocorallia</taxon>
        <taxon>Malacalcyonacea</taxon>
        <taxon>Plexauridae</taxon>
        <taxon>Paramuricea</taxon>
    </lineage>
</organism>
<reference evidence="1" key="1">
    <citation type="submission" date="2020-04" db="EMBL/GenBank/DDBJ databases">
        <authorList>
            <person name="Alioto T."/>
            <person name="Alioto T."/>
            <person name="Gomez Garrido J."/>
        </authorList>
    </citation>
    <scope>NUCLEOTIDE SEQUENCE</scope>
    <source>
        <strain evidence="1">A484AB</strain>
    </source>
</reference>
<dbReference type="AlphaFoldDB" id="A0A7D9E1E5"/>
<gene>
    <name evidence="1" type="ORF">PACLA_8A059505</name>
</gene>
<dbReference type="InterPro" id="IPR036869">
    <property type="entry name" value="J_dom_sf"/>
</dbReference>
<name>A0A7D9E1E5_PARCT</name>
<protein>
    <submittedName>
        <fullName evidence="1">Uncharacterized protein</fullName>
    </submittedName>
</protein>
<proteinExistence type="predicted"/>
<dbReference type="SUPFAM" id="SSF46565">
    <property type="entry name" value="Chaperone J-domain"/>
    <property type="match status" value="1"/>
</dbReference>
<dbReference type="EMBL" id="CACRXK020003314">
    <property type="protein sequence ID" value="CAB3998274.1"/>
    <property type="molecule type" value="Genomic_DNA"/>
</dbReference>
<evidence type="ECO:0000313" key="2">
    <source>
        <dbReference type="Proteomes" id="UP001152795"/>
    </source>
</evidence>